<dbReference type="InterPro" id="IPR032707">
    <property type="entry name" value="MYCBPAP"/>
</dbReference>
<reference evidence="1" key="1">
    <citation type="journal article" date="2014" name="BMC Genomics">
        <title>Characterizing the developmental transcriptome of the oriental fruit fly, Bactrocera dorsalis (Diptera: Tephritidae) through comparative genomic analysis with Drosophila melanogaster utilizing modENCODE datasets.</title>
        <authorList>
            <person name="Geib S.M."/>
            <person name="Calla B."/>
            <person name="Hall B."/>
            <person name="Hou S."/>
            <person name="Manoukis N.C."/>
        </authorList>
    </citation>
    <scope>NUCLEOTIDE SEQUENCE</scope>
    <source>
        <strain evidence="1">Punador</strain>
    </source>
</reference>
<evidence type="ECO:0000313" key="1">
    <source>
        <dbReference type="EMBL" id="JAC52033.1"/>
    </source>
</evidence>
<dbReference type="EMBL" id="GAKP01006919">
    <property type="protein sequence ID" value="JAC52033.1"/>
    <property type="molecule type" value="Transcribed_RNA"/>
</dbReference>
<sequence length="352" mass="39772">MNGGPCSRCSELQPCCRCGEIPSNLAFLRKVLNKPKRTRSCRHKRPRCVTLAAGGDSIDCLCCFDENLAAGSDRRLQTWQRELQLRNNIADRLVQRTGKAYCELLFNRSVTVDGRDKSMTQRLLAHAESVNPRVHQKKAAFTEYSPDGCCTMELISTQPAKQRYFEVSGLPAGVKCELIGENCCVRRSGWVTSRAVQENIAAKVKDIRRVLPFFPDIEYLQIIGRQMTLYDKPEDFDEYACLEEVFDQENIDEPCTNETCPFNANIAVAVDSEDSEVTMDENALEVDGAEHQKEAGENVMNCELDENIDEKMAALAVDEKESCAISCCNSDIDFYRELLSNRAKCHDIFYRP</sequence>
<dbReference type="EMBL" id="GAKP01006920">
    <property type="protein sequence ID" value="JAC52032.1"/>
    <property type="molecule type" value="Transcribed_RNA"/>
</dbReference>
<dbReference type="OrthoDB" id="10263316at2759"/>
<dbReference type="AlphaFoldDB" id="A0A034WE24"/>
<organism evidence="1">
    <name type="scientific">Bactrocera dorsalis</name>
    <name type="common">Oriental fruit fly</name>
    <name type="synonym">Dacus dorsalis</name>
    <dbReference type="NCBI Taxonomy" id="27457"/>
    <lineage>
        <taxon>Eukaryota</taxon>
        <taxon>Metazoa</taxon>
        <taxon>Ecdysozoa</taxon>
        <taxon>Arthropoda</taxon>
        <taxon>Hexapoda</taxon>
        <taxon>Insecta</taxon>
        <taxon>Pterygota</taxon>
        <taxon>Neoptera</taxon>
        <taxon>Endopterygota</taxon>
        <taxon>Diptera</taxon>
        <taxon>Brachycera</taxon>
        <taxon>Muscomorpha</taxon>
        <taxon>Tephritoidea</taxon>
        <taxon>Tephritidae</taxon>
        <taxon>Bactrocera</taxon>
        <taxon>Bactrocera</taxon>
    </lineage>
</organism>
<accession>A0A034WE24</accession>
<proteinExistence type="predicted"/>
<dbReference type="Pfam" id="PF14646">
    <property type="entry name" value="MYCBPAP"/>
    <property type="match status" value="1"/>
</dbReference>
<name>A0A034WE24_BACDO</name>
<protein>
    <submittedName>
        <fullName evidence="1">Uncharacterized protein</fullName>
    </submittedName>
</protein>